<sequence>MISAGRFHLWTSWLDIARMLLANQMDLIVDYLSSITCWIQSDIPRSLTSSTVTMSGHNLQCTCSLRM</sequence>
<comment type="caution">
    <text evidence="2">The sequence shown here is derived from an EMBL/GenBank/DDBJ whole genome shotgun (WGS) entry which is preliminary data.</text>
</comment>
<feature type="signal peptide" evidence="1">
    <location>
        <begin position="1"/>
        <end position="22"/>
    </location>
</feature>
<name>A0AAV0H8E8_9ROSI</name>
<protein>
    <submittedName>
        <fullName evidence="2">Uncharacterized protein</fullName>
    </submittedName>
</protein>
<reference evidence="2" key="1">
    <citation type="submission" date="2022-08" db="EMBL/GenBank/DDBJ databases">
        <authorList>
            <person name="Gutierrez-Valencia J."/>
        </authorList>
    </citation>
    <scope>NUCLEOTIDE SEQUENCE</scope>
</reference>
<dbReference type="Proteomes" id="UP001154282">
    <property type="component" value="Unassembled WGS sequence"/>
</dbReference>
<gene>
    <name evidence="2" type="ORF">LITE_LOCUS2816</name>
</gene>
<feature type="chain" id="PRO_5043538557" evidence="1">
    <location>
        <begin position="23"/>
        <end position="67"/>
    </location>
</feature>
<keyword evidence="1" id="KW-0732">Signal</keyword>
<evidence type="ECO:0000313" key="3">
    <source>
        <dbReference type="Proteomes" id="UP001154282"/>
    </source>
</evidence>
<keyword evidence="3" id="KW-1185">Reference proteome</keyword>
<dbReference type="EMBL" id="CAMGYJ010000002">
    <property type="protein sequence ID" value="CAI0380754.1"/>
    <property type="molecule type" value="Genomic_DNA"/>
</dbReference>
<organism evidence="2 3">
    <name type="scientific">Linum tenue</name>
    <dbReference type="NCBI Taxonomy" id="586396"/>
    <lineage>
        <taxon>Eukaryota</taxon>
        <taxon>Viridiplantae</taxon>
        <taxon>Streptophyta</taxon>
        <taxon>Embryophyta</taxon>
        <taxon>Tracheophyta</taxon>
        <taxon>Spermatophyta</taxon>
        <taxon>Magnoliopsida</taxon>
        <taxon>eudicotyledons</taxon>
        <taxon>Gunneridae</taxon>
        <taxon>Pentapetalae</taxon>
        <taxon>rosids</taxon>
        <taxon>fabids</taxon>
        <taxon>Malpighiales</taxon>
        <taxon>Linaceae</taxon>
        <taxon>Linum</taxon>
    </lineage>
</organism>
<proteinExistence type="predicted"/>
<dbReference type="AlphaFoldDB" id="A0AAV0H8E8"/>
<accession>A0AAV0H8E8</accession>
<evidence type="ECO:0000313" key="2">
    <source>
        <dbReference type="EMBL" id="CAI0380754.1"/>
    </source>
</evidence>
<evidence type="ECO:0000256" key="1">
    <source>
        <dbReference type="SAM" id="SignalP"/>
    </source>
</evidence>